<reference evidence="1" key="1">
    <citation type="submission" date="2022-05" db="EMBL/GenBank/DDBJ databases">
        <title>The Musa troglodytarum L. genome provides insights into the mechanism of non-climacteric behaviour and enrichment of carotenoids.</title>
        <authorList>
            <person name="Wang J."/>
        </authorList>
    </citation>
    <scope>NUCLEOTIDE SEQUENCE</scope>
    <source>
        <tissue evidence="1">Leaf</tissue>
    </source>
</reference>
<dbReference type="OrthoDB" id="785270at2759"/>
<protein>
    <submittedName>
        <fullName evidence="1">Uncharacterized protein</fullName>
    </submittedName>
</protein>
<accession>A0A9E7KI70</accession>
<name>A0A9E7KI70_9LILI</name>
<evidence type="ECO:0000313" key="2">
    <source>
        <dbReference type="Proteomes" id="UP001055439"/>
    </source>
</evidence>
<organism evidence="1 2">
    <name type="scientific">Musa troglodytarum</name>
    <name type="common">fe'i banana</name>
    <dbReference type="NCBI Taxonomy" id="320322"/>
    <lineage>
        <taxon>Eukaryota</taxon>
        <taxon>Viridiplantae</taxon>
        <taxon>Streptophyta</taxon>
        <taxon>Embryophyta</taxon>
        <taxon>Tracheophyta</taxon>
        <taxon>Spermatophyta</taxon>
        <taxon>Magnoliopsida</taxon>
        <taxon>Liliopsida</taxon>
        <taxon>Zingiberales</taxon>
        <taxon>Musaceae</taxon>
        <taxon>Musa</taxon>
    </lineage>
</organism>
<keyword evidence="2" id="KW-1185">Reference proteome</keyword>
<dbReference type="AlphaFoldDB" id="A0A9E7KI70"/>
<dbReference type="EMBL" id="CP097509">
    <property type="protein sequence ID" value="URE17314.1"/>
    <property type="molecule type" value="Genomic_DNA"/>
</dbReference>
<sequence length="103" mass="11663">MPTIRSIPCIHPRESVLIRINRGLLPSTLPPCQQFKCLKSTGKQELEKRDFLVSPAYNHMAVVKPCCITMQDHWESLEEAMYRLPKAAAKVFGRMGSRVALPV</sequence>
<evidence type="ECO:0000313" key="1">
    <source>
        <dbReference type="EMBL" id="URE17314.1"/>
    </source>
</evidence>
<gene>
    <name evidence="1" type="ORF">MUK42_11003</name>
</gene>
<proteinExistence type="predicted"/>
<dbReference type="Proteomes" id="UP001055439">
    <property type="component" value="Chromosome 7"/>
</dbReference>